<sequence>MSETYEIAFQLILAAGDSKSESMNAIKKARAGGFDEANLHVEKAQEALTNAHQIQTDLIQNESRGKSIDINMIVIHAQDHLSMALTTLDSAREMINLYQMIYEIKEK</sequence>
<proteinExistence type="predicted"/>
<dbReference type="EMBL" id="JAUSUR010000004">
    <property type="protein sequence ID" value="MDQ0361799.1"/>
    <property type="molecule type" value="Genomic_DNA"/>
</dbReference>
<name>A0ABU0E4H5_9FIRM</name>
<protein>
    <submittedName>
        <fullName evidence="6">PTS system cellobiose-specific IIA component</fullName>
    </submittedName>
</protein>
<keyword evidence="1" id="KW-0813">Transport</keyword>
<accession>A0ABU0E4H5</accession>
<dbReference type="Pfam" id="PF02255">
    <property type="entry name" value="PTS_IIA"/>
    <property type="match status" value="1"/>
</dbReference>
<dbReference type="CDD" id="cd00215">
    <property type="entry name" value="PTS_IIA_lac"/>
    <property type="match status" value="1"/>
</dbReference>
<keyword evidence="2" id="KW-0762">Sugar transport</keyword>
<evidence type="ECO:0000256" key="1">
    <source>
        <dbReference type="ARBA" id="ARBA00022448"/>
    </source>
</evidence>
<evidence type="ECO:0000256" key="5">
    <source>
        <dbReference type="PROSITE-ProRule" id="PRU00418"/>
    </source>
</evidence>
<evidence type="ECO:0000313" key="6">
    <source>
        <dbReference type="EMBL" id="MDQ0361799.1"/>
    </source>
</evidence>
<dbReference type="PROSITE" id="PS51095">
    <property type="entry name" value="PTS_EIIA_TYPE_3"/>
    <property type="match status" value="1"/>
</dbReference>
<comment type="caution">
    <text evidence="6">The sequence shown here is derived from an EMBL/GenBank/DDBJ whole genome shotgun (WGS) entry which is preliminary data.</text>
</comment>
<evidence type="ECO:0000256" key="3">
    <source>
        <dbReference type="ARBA" id="ARBA00022679"/>
    </source>
</evidence>
<evidence type="ECO:0000256" key="2">
    <source>
        <dbReference type="ARBA" id="ARBA00022597"/>
    </source>
</evidence>
<dbReference type="PANTHER" id="PTHR34382:SF7">
    <property type="entry name" value="PTS SYSTEM N,N'-DIACETYLCHITOBIOSE-SPECIFIC EIIA COMPONENT"/>
    <property type="match status" value="1"/>
</dbReference>
<evidence type="ECO:0000256" key="4">
    <source>
        <dbReference type="ARBA" id="ARBA00022683"/>
    </source>
</evidence>
<keyword evidence="7" id="KW-1185">Reference proteome</keyword>
<keyword evidence="3" id="KW-0808">Transferase</keyword>
<gene>
    <name evidence="6" type="ORF">J2S15_002549</name>
</gene>
<dbReference type="RefSeq" id="WP_307408843.1">
    <property type="nucleotide sequence ID" value="NZ_JAUSUR010000004.1"/>
</dbReference>
<evidence type="ECO:0000313" key="7">
    <source>
        <dbReference type="Proteomes" id="UP001230220"/>
    </source>
</evidence>
<feature type="modified residue" description="Phosphohistidine; by HPr" evidence="5">
    <location>
        <position position="76"/>
    </location>
</feature>
<dbReference type="PANTHER" id="PTHR34382">
    <property type="entry name" value="PTS SYSTEM N,N'-DIACETYLCHITOBIOSE-SPECIFIC EIIA COMPONENT"/>
    <property type="match status" value="1"/>
</dbReference>
<dbReference type="Proteomes" id="UP001230220">
    <property type="component" value="Unassembled WGS sequence"/>
</dbReference>
<dbReference type="Gene3D" id="1.20.58.80">
    <property type="entry name" value="Phosphotransferase system, lactose/cellobiose-type IIA subunit"/>
    <property type="match status" value="1"/>
</dbReference>
<dbReference type="PIRSF" id="PIRSF000699">
    <property type="entry name" value="PTS_IILac_III"/>
    <property type="match status" value="1"/>
</dbReference>
<dbReference type="InterPro" id="IPR036542">
    <property type="entry name" value="PTS_IIA_lac/cel_sf"/>
</dbReference>
<reference evidence="6 7" key="1">
    <citation type="submission" date="2023-07" db="EMBL/GenBank/DDBJ databases">
        <title>Genomic Encyclopedia of Type Strains, Phase IV (KMG-IV): sequencing the most valuable type-strain genomes for metagenomic binning, comparative biology and taxonomic classification.</title>
        <authorList>
            <person name="Goeker M."/>
        </authorList>
    </citation>
    <scope>NUCLEOTIDE SEQUENCE [LARGE SCALE GENOMIC DNA]</scope>
    <source>
        <strain evidence="6 7">DSM 16784</strain>
    </source>
</reference>
<dbReference type="SUPFAM" id="SSF46973">
    <property type="entry name" value="Enzyme IIa from lactose specific PTS, IIa-lac"/>
    <property type="match status" value="1"/>
</dbReference>
<keyword evidence="4" id="KW-0598">Phosphotransferase system</keyword>
<organism evidence="6 7">
    <name type="scientific">Breznakia pachnodae</name>
    <dbReference type="NCBI Taxonomy" id="265178"/>
    <lineage>
        <taxon>Bacteria</taxon>
        <taxon>Bacillati</taxon>
        <taxon>Bacillota</taxon>
        <taxon>Erysipelotrichia</taxon>
        <taxon>Erysipelotrichales</taxon>
        <taxon>Erysipelotrichaceae</taxon>
        <taxon>Breznakia</taxon>
    </lineage>
</organism>
<dbReference type="InterPro" id="IPR003188">
    <property type="entry name" value="PTS_IIA_lac/cel"/>
</dbReference>